<evidence type="ECO:0000256" key="1">
    <source>
        <dbReference type="SAM" id="MobiDB-lite"/>
    </source>
</evidence>
<reference evidence="4" key="1">
    <citation type="submission" date="2016-10" db="EMBL/GenBank/DDBJ databases">
        <authorList>
            <person name="Varghese N."/>
            <person name="Submissions S."/>
        </authorList>
    </citation>
    <scope>NUCLEOTIDE SEQUENCE [LARGE SCALE GENOMIC DNA]</scope>
    <source>
        <strain evidence="4">DSM 44718</strain>
    </source>
</reference>
<dbReference type="InterPro" id="IPR036188">
    <property type="entry name" value="FAD/NAD-bd_sf"/>
</dbReference>
<dbReference type="InterPro" id="IPR002938">
    <property type="entry name" value="FAD-bd"/>
</dbReference>
<keyword evidence="4" id="KW-1185">Reference proteome</keyword>
<proteinExistence type="predicted"/>
<dbReference type="InterPro" id="IPR050407">
    <property type="entry name" value="Geranylgeranyl_reductase"/>
</dbReference>
<gene>
    <name evidence="3" type="ORF">SAMN05421684_1851</name>
</gene>
<dbReference type="Pfam" id="PF01494">
    <property type="entry name" value="FAD_binding_3"/>
    <property type="match status" value="1"/>
</dbReference>
<dbReference type="PRINTS" id="PR00420">
    <property type="entry name" value="RNGMNOXGNASE"/>
</dbReference>
<evidence type="ECO:0000313" key="3">
    <source>
        <dbReference type="EMBL" id="SDY84179.1"/>
    </source>
</evidence>
<protein>
    <submittedName>
        <fullName evidence="3">Dehydrogenase (Flavoprotein)</fullName>
    </submittedName>
</protein>
<dbReference type="PANTHER" id="PTHR42685">
    <property type="entry name" value="GERANYLGERANYL DIPHOSPHATE REDUCTASE"/>
    <property type="match status" value="1"/>
</dbReference>
<dbReference type="SUPFAM" id="SSF51905">
    <property type="entry name" value="FAD/NAD(P)-binding domain"/>
    <property type="match status" value="1"/>
</dbReference>
<dbReference type="OrthoDB" id="103324at2"/>
<accession>A0A1H3N7J2</accession>
<feature type="region of interest" description="Disordered" evidence="1">
    <location>
        <begin position="424"/>
        <end position="453"/>
    </location>
</feature>
<name>A0A1H3N7J2_9ACTN</name>
<evidence type="ECO:0000259" key="2">
    <source>
        <dbReference type="Pfam" id="PF01494"/>
    </source>
</evidence>
<sequence>MDHDVIVVGTRAAGAATAMLLARAGLRVLAVDRARFPSDTLSTHQVQVPGIARLRRWGVLDRIAAVTPAVPTVRVDAGRRAVLHGHYPAVDGVGALYGPRRTLLDAALVDAAREAGAEVREGFAVEELTREANGRITGIRGRERGEGRGRAPSTSRITATARLVIGADGKRSTIAEAVGATSYHVRPPATFACYTYWSGVDLPVGEIHVRPGLTVPAFPTNDGLAMVALFAPLADFDRFRADPGASYQAALDRCGGDLGDRVRSGVRAEPFRLAPDVPNQFRAAHGPGWALVGDAGVVMDPVAGQGISNAFRDAEILAAAIVRGLGSGGRLDDALAGYQRERDAAALPIYQMTRSLATLRVSAAQRLLLAAIADDPAETTRFLSVLAGADRYDEYLRAGNVLGRLSTGVGRRLCRRPVRAAQIKRRRVRPASAQAAPDHPKAAPALPARENRG</sequence>
<dbReference type="STRING" id="137265.SAMN05421684_1851"/>
<organism evidence="3 4">
    <name type="scientific">Asanoa ishikariensis</name>
    <dbReference type="NCBI Taxonomy" id="137265"/>
    <lineage>
        <taxon>Bacteria</taxon>
        <taxon>Bacillati</taxon>
        <taxon>Actinomycetota</taxon>
        <taxon>Actinomycetes</taxon>
        <taxon>Micromonosporales</taxon>
        <taxon>Micromonosporaceae</taxon>
        <taxon>Asanoa</taxon>
    </lineage>
</organism>
<dbReference type="RefSeq" id="WP_090789225.1">
    <property type="nucleotide sequence ID" value="NZ_BOND01000028.1"/>
</dbReference>
<dbReference type="AlphaFoldDB" id="A0A1H3N7J2"/>
<dbReference type="Gene3D" id="3.50.50.60">
    <property type="entry name" value="FAD/NAD(P)-binding domain"/>
    <property type="match status" value="1"/>
</dbReference>
<dbReference type="EMBL" id="FNQB01000001">
    <property type="protein sequence ID" value="SDY84179.1"/>
    <property type="molecule type" value="Genomic_DNA"/>
</dbReference>
<feature type="domain" description="FAD-binding" evidence="2">
    <location>
        <begin position="3"/>
        <end position="181"/>
    </location>
</feature>
<evidence type="ECO:0000313" key="4">
    <source>
        <dbReference type="Proteomes" id="UP000199632"/>
    </source>
</evidence>
<dbReference type="GO" id="GO:0071949">
    <property type="term" value="F:FAD binding"/>
    <property type="evidence" value="ECO:0007669"/>
    <property type="project" value="InterPro"/>
</dbReference>
<dbReference type="Proteomes" id="UP000199632">
    <property type="component" value="Unassembled WGS sequence"/>
</dbReference>
<dbReference type="PANTHER" id="PTHR42685:SF19">
    <property type="entry name" value="POSSIBLE OXIDOREDUCTASE"/>
    <property type="match status" value="1"/>
</dbReference>